<protein>
    <submittedName>
        <fullName evidence="1">Uncharacterized protein</fullName>
    </submittedName>
</protein>
<proteinExistence type="predicted"/>
<sequence>MAHISKVEGPSNLLSQSIAISKMLVNAGEAAPVPYVKSTAGLILGILEPIKLYQRNQDDHNELIGKIGTIVTMMKDLALDPDSPPQSPKVKENLDQFINSMSSVIQDLHTTMQGYSIP</sequence>
<dbReference type="AlphaFoldDB" id="A0A9P5XZT6"/>
<keyword evidence="2" id="KW-1185">Reference proteome</keyword>
<evidence type="ECO:0000313" key="2">
    <source>
        <dbReference type="Proteomes" id="UP000807353"/>
    </source>
</evidence>
<gene>
    <name evidence="1" type="ORF">BDZ94DRAFT_1312041</name>
</gene>
<reference evidence="1" key="1">
    <citation type="submission" date="2020-11" db="EMBL/GenBank/DDBJ databases">
        <authorList>
            <consortium name="DOE Joint Genome Institute"/>
            <person name="Ahrendt S."/>
            <person name="Riley R."/>
            <person name="Andreopoulos W."/>
            <person name="Labutti K."/>
            <person name="Pangilinan J."/>
            <person name="Ruiz-Duenas F.J."/>
            <person name="Barrasa J.M."/>
            <person name="Sanchez-Garcia M."/>
            <person name="Camarero S."/>
            <person name="Miyauchi S."/>
            <person name="Serrano A."/>
            <person name="Linde D."/>
            <person name="Babiker R."/>
            <person name="Drula E."/>
            <person name="Ayuso-Fernandez I."/>
            <person name="Pacheco R."/>
            <person name="Padilla G."/>
            <person name="Ferreira P."/>
            <person name="Barriuso J."/>
            <person name="Kellner H."/>
            <person name="Castanera R."/>
            <person name="Alfaro M."/>
            <person name="Ramirez L."/>
            <person name="Pisabarro A.G."/>
            <person name="Kuo A."/>
            <person name="Tritt A."/>
            <person name="Lipzen A."/>
            <person name="He G."/>
            <person name="Yan M."/>
            <person name="Ng V."/>
            <person name="Cullen D."/>
            <person name="Martin F."/>
            <person name="Rosso M.-N."/>
            <person name="Henrissat B."/>
            <person name="Hibbett D."/>
            <person name="Martinez A.T."/>
            <person name="Grigoriev I.V."/>
        </authorList>
    </citation>
    <scope>NUCLEOTIDE SEQUENCE</scope>
    <source>
        <strain evidence="1">CBS 247.69</strain>
    </source>
</reference>
<dbReference type="EMBL" id="MU150310">
    <property type="protein sequence ID" value="KAF9459780.1"/>
    <property type="molecule type" value="Genomic_DNA"/>
</dbReference>
<accession>A0A9P5XZT6</accession>
<name>A0A9P5XZT6_9AGAR</name>
<comment type="caution">
    <text evidence="1">The sequence shown here is derived from an EMBL/GenBank/DDBJ whole genome shotgun (WGS) entry which is preliminary data.</text>
</comment>
<evidence type="ECO:0000313" key="1">
    <source>
        <dbReference type="EMBL" id="KAF9459780.1"/>
    </source>
</evidence>
<organism evidence="1 2">
    <name type="scientific">Collybia nuda</name>
    <dbReference type="NCBI Taxonomy" id="64659"/>
    <lineage>
        <taxon>Eukaryota</taxon>
        <taxon>Fungi</taxon>
        <taxon>Dikarya</taxon>
        <taxon>Basidiomycota</taxon>
        <taxon>Agaricomycotina</taxon>
        <taxon>Agaricomycetes</taxon>
        <taxon>Agaricomycetidae</taxon>
        <taxon>Agaricales</taxon>
        <taxon>Tricholomatineae</taxon>
        <taxon>Clitocybaceae</taxon>
        <taxon>Collybia</taxon>
    </lineage>
</organism>
<dbReference type="OrthoDB" id="3057797at2759"/>
<dbReference type="Proteomes" id="UP000807353">
    <property type="component" value="Unassembled WGS sequence"/>
</dbReference>